<comment type="caution">
    <text evidence="10">The sequence shown here is derived from an EMBL/GenBank/DDBJ whole genome shotgun (WGS) entry which is preliminary data.</text>
</comment>
<dbReference type="InterPro" id="IPR027806">
    <property type="entry name" value="HARBI1_dom"/>
</dbReference>
<keyword evidence="7" id="KW-0539">Nucleus</keyword>
<evidence type="ECO:0000256" key="7">
    <source>
        <dbReference type="ARBA" id="ARBA00023242"/>
    </source>
</evidence>
<feature type="domain" description="DDE Tnp4" evidence="9">
    <location>
        <begin position="44"/>
        <end position="208"/>
    </location>
</feature>
<evidence type="ECO:0000256" key="4">
    <source>
        <dbReference type="ARBA" id="ARBA00022722"/>
    </source>
</evidence>
<dbReference type="Pfam" id="PF13359">
    <property type="entry name" value="DDE_Tnp_4"/>
    <property type="match status" value="1"/>
</dbReference>
<evidence type="ECO:0000256" key="3">
    <source>
        <dbReference type="ARBA" id="ARBA00006958"/>
    </source>
</evidence>
<reference evidence="10 11" key="1">
    <citation type="submission" date="2021-05" db="EMBL/GenBank/DDBJ databases">
        <authorList>
            <person name="Zahm M."/>
            <person name="Klopp C."/>
            <person name="Cabau C."/>
            <person name="Kuhl H."/>
            <person name="Suciu R."/>
            <person name="Ciorpac M."/>
            <person name="Holostenco D."/>
            <person name="Gessner J."/>
            <person name="Wuertz S."/>
            <person name="Hohne C."/>
            <person name="Stock M."/>
            <person name="Gislard M."/>
            <person name="Lluch J."/>
            <person name="Milhes M."/>
            <person name="Lampietro C."/>
            <person name="Lopez Roques C."/>
            <person name="Donnadieu C."/>
            <person name="Du K."/>
            <person name="Schartl M."/>
            <person name="Guiguen Y."/>
        </authorList>
    </citation>
    <scope>NUCLEOTIDE SEQUENCE [LARGE SCALE GENOMIC DNA]</scope>
    <source>
        <strain evidence="10">Hh-F2</strain>
        <tissue evidence="10">Blood</tissue>
    </source>
</reference>
<evidence type="ECO:0000313" key="11">
    <source>
        <dbReference type="Proteomes" id="UP001369086"/>
    </source>
</evidence>
<organism evidence="10 11">
    <name type="scientific">Huso huso</name>
    <name type="common">Beluga</name>
    <name type="synonym">Acipenser huso</name>
    <dbReference type="NCBI Taxonomy" id="61971"/>
    <lineage>
        <taxon>Eukaryota</taxon>
        <taxon>Metazoa</taxon>
        <taxon>Chordata</taxon>
        <taxon>Craniata</taxon>
        <taxon>Vertebrata</taxon>
        <taxon>Euteleostomi</taxon>
        <taxon>Actinopterygii</taxon>
        <taxon>Chondrostei</taxon>
        <taxon>Acipenseriformes</taxon>
        <taxon>Acipenseridae</taxon>
        <taxon>Huso</taxon>
    </lineage>
</organism>
<feature type="region of interest" description="Disordered" evidence="8">
    <location>
        <begin position="220"/>
        <end position="243"/>
    </location>
</feature>
<dbReference type="EMBL" id="JAHFZB010000034">
    <property type="protein sequence ID" value="KAK6470744.1"/>
    <property type="molecule type" value="Genomic_DNA"/>
</dbReference>
<evidence type="ECO:0000256" key="1">
    <source>
        <dbReference type="ARBA" id="ARBA00001968"/>
    </source>
</evidence>
<dbReference type="PANTHER" id="PTHR22930:SF269">
    <property type="entry name" value="NUCLEASE HARBI1-LIKE PROTEIN"/>
    <property type="match status" value="1"/>
</dbReference>
<dbReference type="PANTHER" id="PTHR22930">
    <property type="match status" value="1"/>
</dbReference>
<evidence type="ECO:0000256" key="8">
    <source>
        <dbReference type="SAM" id="MobiDB-lite"/>
    </source>
</evidence>
<keyword evidence="5" id="KW-0479">Metal-binding</keyword>
<sequence>ETCEALYNVLKEKYLSVPRTETAWQGIAKQFEELWQFPRCIGALDGKHITIQPLKNIGSHYYNYKSTSSIVLMALVDADLKFLYVDIGTNGRVSDGGVWNKCTLSQALQDNSLHLPQPSALPLGTDPVPYVVVADEAFGLKKWIMKPYPQIQLTPENQIFNHRLSRAGCCVENAFGILANRWRVFRSTTALAPEKASHLVLAVCALHNYLGTQKTSRQIYTPSDSSDFEDVQTGQITQGQWRT</sequence>
<accession>A0ABR0YED0</accession>
<comment type="similarity">
    <text evidence="3">Belongs to the HARBI1 family.</text>
</comment>
<evidence type="ECO:0000313" key="10">
    <source>
        <dbReference type="EMBL" id="KAK6470744.1"/>
    </source>
</evidence>
<keyword evidence="11" id="KW-1185">Reference proteome</keyword>
<gene>
    <name evidence="10" type="ORF">HHUSO_G30224</name>
</gene>
<protein>
    <submittedName>
        <fullName evidence="10">Protein ALP1-like</fullName>
    </submittedName>
</protein>
<feature type="non-terminal residue" evidence="10">
    <location>
        <position position="1"/>
    </location>
</feature>
<evidence type="ECO:0000256" key="5">
    <source>
        <dbReference type="ARBA" id="ARBA00022723"/>
    </source>
</evidence>
<name>A0ABR0YED0_HUSHU</name>
<keyword evidence="6" id="KW-0378">Hydrolase</keyword>
<dbReference type="Proteomes" id="UP001369086">
    <property type="component" value="Unassembled WGS sequence"/>
</dbReference>
<evidence type="ECO:0000256" key="6">
    <source>
        <dbReference type="ARBA" id="ARBA00022801"/>
    </source>
</evidence>
<proteinExistence type="inferred from homology"/>
<keyword evidence="4" id="KW-0540">Nuclease</keyword>
<evidence type="ECO:0000256" key="2">
    <source>
        <dbReference type="ARBA" id="ARBA00004123"/>
    </source>
</evidence>
<feature type="compositionally biased region" description="Polar residues" evidence="8">
    <location>
        <begin position="232"/>
        <end position="243"/>
    </location>
</feature>
<dbReference type="InterPro" id="IPR045249">
    <property type="entry name" value="HARBI1-like"/>
</dbReference>
<comment type="cofactor">
    <cofactor evidence="1">
        <name>a divalent metal cation</name>
        <dbReference type="ChEBI" id="CHEBI:60240"/>
    </cofactor>
</comment>
<comment type="subcellular location">
    <subcellularLocation>
        <location evidence="2">Nucleus</location>
    </subcellularLocation>
</comment>
<evidence type="ECO:0000259" key="9">
    <source>
        <dbReference type="Pfam" id="PF13359"/>
    </source>
</evidence>